<keyword evidence="3" id="KW-1185">Reference proteome</keyword>
<organism evidence="2 3">
    <name type="scientific">Aquatica leii</name>
    <dbReference type="NCBI Taxonomy" id="1421715"/>
    <lineage>
        <taxon>Eukaryota</taxon>
        <taxon>Metazoa</taxon>
        <taxon>Ecdysozoa</taxon>
        <taxon>Arthropoda</taxon>
        <taxon>Hexapoda</taxon>
        <taxon>Insecta</taxon>
        <taxon>Pterygota</taxon>
        <taxon>Neoptera</taxon>
        <taxon>Endopterygota</taxon>
        <taxon>Coleoptera</taxon>
        <taxon>Polyphaga</taxon>
        <taxon>Elateriformia</taxon>
        <taxon>Elateroidea</taxon>
        <taxon>Lampyridae</taxon>
        <taxon>Luciolinae</taxon>
        <taxon>Aquatica</taxon>
    </lineage>
</organism>
<name>A0AAN7P8A8_9COLE</name>
<evidence type="ECO:0000313" key="3">
    <source>
        <dbReference type="Proteomes" id="UP001353858"/>
    </source>
</evidence>
<sequence length="228" mass="26401">MSESKEFLNAVRQDVGIIKDVVVVFTTTLVEADSTSMAEKVERMNDDWNLNVYEEDYKLVIKQRETVRIPFLHQSPQLMYRRYMIQYLKNYASNKGLSYCCLHLAVYIMDIFMDNHAILPERLHLVANVCLLISDVHYMQLYTPSRLAAAIISVARKKIGLCEWNEKLQQLTEYSKEQIYEPAQILTQHKTMGFNRATCGCIIAKEDVVCCPYCKGRGHLKNSKFVAK</sequence>
<dbReference type="Proteomes" id="UP001353858">
    <property type="component" value="Unassembled WGS sequence"/>
</dbReference>
<dbReference type="Gene3D" id="1.10.472.10">
    <property type="entry name" value="Cyclin-like"/>
    <property type="match status" value="1"/>
</dbReference>
<dbReference type="EMBL" id="JARPUR010000002">
    <property type="protein sequence ID" value="KAK4883270.1"/>
    <property type="molecule type" value="Genomic_DNA"/>
</dbReference>
<accession>A0AAN7P8A8</accession>
<dbReference type="Pfam" id="PF02984">
    <property type="entry name" value="Cyclin_C"/>
    <property type="match status" value="1"/>
</dbReference>
<proteinExistence type="predicted"/>
<gene>
    <name evidence="2" type="ORF">RN001_006589</name>
</gene>
<dbReference type="InterPro" id="IPR004367">
    <property type="entry name" value="Cyclin_C-dom"/>
</dbReference>
<evidence type="ECO:0000259" key="1">
    <source>
        <dbReference type="Pfam" id="PF02984"/>
    </source>
</evidence>
<dbReference type="AlphaFoldDB" id="A0AAN7P8A8"/>
<feature type="domain" description="Cyclin C-terminal" evidence="1">
    <location>
        <begin position="127"/>
        <end position="188"/>
    </location>
</feature>
<reference evidence="3" key="1">
    <citation type="submission" date="2023-01" db="EMBL/GenBank/DDBJ databases">
        <title>Key to firefly adult light organ development and bioluminescence: homeobox transcription factors regulate luciferase expression and transportation to peroxisome.</title>
        <authorList>
            <person name="Fu X."/>
        </authorList>
    </citation>
    <scope>NUCLEOTIDE SEQUENCE [LARGE SCALE GENOMIC DNA]</scope>
</reference>
<dbReference type="SUPFAM" id="SSF47954">
    <property type="entry name" value="Cyclin-like"/>
    <property type="match status" value="2"/>
</dbReference>
<evidence type="ECO:0000313" key="2">
    <source>
        <dbReference type="EMBL" id="KAK4883270.1"/>
    </source>
</evidence>
<dbReference type="InterPro" id="IPR036915">
    <property type="entry name" value="Cyclin-like_sf"/>
</dbReference>
<comment type="caution">
    <text evidence="2">The sequence shown here is derived from an EMBL/GenBank/DDBJ whole genome shotgun (WGS) entry which is preliminary data.</text>
</comment>
<protein>
    <recommendedName>
        <fullName evidence="1">Cyclin C-terminal domain-containing protein</fullName>
    </recommendedName>
</protein>